<comment type="caution">
    <text evidence="1">The sequence shown here is derived from an EMBL/GenBank/DDBJ whole genome shotgun (WGS) entry which is preliminary data.</text>
</comment>
<gene>
    <name evidence="1" type="ORF">IV41_GL000978</name>
</gene>
<proteinExistence type="predicted"/>
<dbReference type="PATRIC" id="fig|148604.4.peg.1013"/>
<keyword evidence="2" id="KW-1185">Reference proteome</keyword>
<accession>A0A0R2H1V2</accession>
<evidence type="ECO:0000313" key="1">
    <source>
        <dbReference type="EMBL" id="KRN43943.1"/>
    </source>
</evidence>
<dbReference type="EMBL" id="JQBA01000027">
    <property type="protein sequence ID" value="KRN43943.1"/>
    <property type="molecule type" value="Genomic_DNA"/>
</dbReference>
<name>A0A0R2H1V2_9LACO</name>
<reference evidence="1 2" key="1">
    <citation type="journal article" date="2015" name="Genome Announc.">
        <title>Expanding the biotechnology potential of lactobacilli through comparative genomics of 213 strains and associated genera.</title>
        <authorList>
            <person name="Sun Z."/>
            <person name="Harris H.M."/>
            <person name="McCann A."/>
            <person name="Guo C."/>
            <person name="Argimon S."/>
            <person name="Zhang W."/>
            <person name="Yang X."/>
            <person name="Jeffery I.B."/>
            <person name="Cooney J.C."/>
            <person name="Kagawa T.F."/>
            <person name="Liu W."/>
            <person name="Song Y."/>
            <person name="Salvetti E."/>
            <person name="Wrobel A."/>
            <person name="Rasinkangas P."/>
            <person name="Parkhill J."/>
            <person name="Rea M.C."/>
            <person name="O'Sullivan O."/>
            <person name="Ritari J."/>
            <person name="Douillard F.P."/>
            <person name="Paul Ross R."/>
            <person name="Yang R."/>
            <person name="Briner A.E."/>
            <person name="Felis G.E."/>
            <person name="de Vos W.M."/>
            <person name="Barrangou R."/>
            <person name="Klaenhammer T.R."/>
            <person name="Caufield P.W."/>
            <person name="Cui Y."/>
            <person name="Zhang H."/>
            <person name="O'Toole P.W."/>
        </authorList>
    </citation>
    <scope>NUCLEOTIDE SEQUENCE [LARGE SCALE GENOMIC DNA]</scope>
    <source>
        <strain evidence="1 2">DSM 14792</strain>
    </source>
</reference>
<sequence>MIFKLSEDKKQVQGIYCHWNGYINGVGYVLQTFYQDAKKVEKLIALGNISSLGKYVEASEAVQKFGFYPATSEEFLKLDPAKQNRLLAEEPYYTVAYHRDRGEAKHFMEMTYNEFQDCLEKDSFQYSGPEYIYLLVPTKSGHKWLVSSYSKVFDVWGYLQDLSVEINETK</sequence>
<dbReference type="Proteomes" id="UP000051639">
    <property type="component" value="Unassembled WGS sequence"/>
</dbReference>
<protein>
    <submittedName>
        <fullName evidence="1">Uncharacterized protein</fullName>
    </submittedName>
</protein>
<evidence type="ECO:0000313" key="2">
    <source>
        <dbReference type="Proteomes" id="UP000051639"/>
    </source>
</evidence>
<organism evidence="1 2">
    <name type="scientific">Limosilactobacillus ingluviei</name>
    <dbReference type="NCBI Taxonomy" id="148604"/>
    <lineage>
        <taxon>Bacteria</taxon>
        <taxon>Bacillati</taxon>
        <taxon>Bacillota</taxon>
        <taxon>Bacilli</taxon>
        <taxon>Lactobacillales</taxon>
        <taxon>Lactobacillaceae</taxon>
        <taxon>Limosilactobacillus</taxon>
    </lineage>
</organism>
<dbReference type="AlphaFoldDB" id="A0A0R2H1V2"/>